<keyword evidence="5" id="KW-0346">Stress response</keyword>
<dbReference type="GO" id="GO:0006357">
    <property type="term" value="P:regulation of transcription by RNA polymerase II"/>
    <property type="evidence" value="ECO:0007669"/>
    <property type="project" value="TreeGrafter"/>
</dbReference>
<dbReference type="GO" id="GO:0005886">
    <property type="term" value="C:plasma membrane"/>
    <property type="evidence" value="ECO:0007669"/>
    <property type="project" value="UniProtKB-SubCell"/>
</dbReference>
<evidence type="ECO:0000256" key="1">
    <source>
        <dbReference type="ARBA" id="ARBA00004123"/>
    </source>
</evidence>
<dbReference type="PROSITE" id="PS50096">
    <property type="entry name" value="IQ"/>
    <property type="match status" value="2"/>
</dbReference>
<evidence type="ECO:0000256" key="6">
    <source>
        <dbReference type="ARBA" id="ARBA00023043"/>
    </source>
</evidence>
<dbReference type="Pfam" id="PF12796">
    <property type="entry name" value="Ank_2"/>
    <property type="match status" value="1"/>
</dbReference>
<dbReference type="Pfam" id="PF01833">
    <property type="entry name" value="TIG"/>
    <property type="match status" value="1"/>
</dbReference>
<evidence type="ECO:0000313" key="11">
    <source>
        <dbReference type="EMBL" id="KAK4256537.1"/>
    </source>
</evidence>
<dbReference type="InterPro" id="IPR002909">
    <property type="entry name" value="IPT_dom"/>
</dbReference>
<dbReference type="EMBL" id="JAWXYG010000012">
    <property type="protein sequence ID" value="KAK4256537.1"/>
    <property type="molecule type" value="Genomic_DNA"/>
</dbReference>
<accession>A0AAE1M7M4</accession>
<protein>
    <recommendedName>
        <fullName evidence="10">CG-1 domain-containing protein</fullName>
    </recommendedName>
</protein>
<dbReference type="InterPro" id="IPR005559">
    <property type="entry name" value="CG-1_dom"/>
</dbReference>
<dbReference type="Gene3D" id="1.20.5.190">
    <property type="match status" value="1"/>
</dbReference>
<keyword evidence="9" id="KW-0539">Nucleus</keyword>
<proteinExistence type="inferred from homology"/>
<comment type="caution">
    <text evidence="11">The sequence shown here is derived from an EMBL/GenBank/DDBJ whole genome shotgun (WGS) entry which is preliminary data.</text>
</comment>
<evidence type="ECO:0000313" key="12">
    <source>
        <dbReference type="Proteomes" id="UP001293593"/>
    </source>
</evidence>
<dbReference type="GO" id="GO:0005634">
    <property type="term" value="C:nucleus"/>
    <property type="evidence" value="ECO:0007669"/>
    <property type="project" value="UniProtKB-SubCell"/>
</dbReference>
<keyword evidence="12" id="KW-1185">Reference proteome</keyword>
<dbReference type="InterPro" id="IPR036770">
    <property type="entry name" value="Ankyrin_rpt-contain_sf"/>
</dbReference>
<keyword evidence="7" id="KW-0010">Activator</keyword>
<dbReference type="InterPro" id="IPR000048">
    <property type="entry name" value="IQ_motif_EF-hand-BS"/>
</dbReference>
<dbReference type="Pfam" id="PF00612">
    <property type="entry name" value="IQ"/>
    <property type="match status" value="2"/>
</dbReference>
<dbReference type="SMART" id="SM00015">
    <property type="entry name" value="IQ"/>
    <property type="match status" value="3"/>
</dbReference>
<dbReference type="Gene3D" id="1.25.40.20">
    <property type="entry name" value="Ankyrin repeat-containing domain"/>
    <property type="match status" value="1"/>
</dbReference>
<dbReference type="SMART" id="SM00248">
    <property type="entry name" value="ANK"/>
    <property type="match status" value="2"/>
</dbReference>
<dbReference type="Proteomes" id="UP001293593">
    <property type="component" value="Unassembled WGS sequence"/>
</dbReference>
<dbReference type="AlphaFoldDB" id="A0AAE1M7M4"/>
<dbReference type="SUPFAM" id="SSF81296">
    <property type="entry name" value="E set domains"/>
    <property type="match status" value="1"/>
</dbReference>
<dbReference type="Pfam" id="PF03859">
    <property type="entry name" value="CG-1"/>
    <property type="match status" value="1"/>
</dbReference>
<comment type="similarity">
    <text evidence="3">Belongs to the CAMTA family.</text>
</comment>
<dbReference type="SUPFAM" id="SSF48403">
    <property type="entry name" value="Ankyrin repeat"/>
    <property type="match status" value="1"/>
</dbReference>
<evidence type="ECO:0000256" key="9">
    <source>
        <dbReference type="ARBA" id="ARBA00023242"/>
    </source>
</evidence>
<name>A0AAE1M7M4_9FABA</name>
<reference evidence="11" key="1">
    <citation type="submission" date="2023-10" db="EMBL/GenBank/DDBJ databases">
        <title>Chromosome-level genome of the transformable northern wattle, Acacia crassicarpa.</title>
        <authorList>
            <person name="Massaro I."/>
            <person name="Sinha N.R."/>
            <person name="Poethig S."/>
            <person name="Leichty A.R."/>
        </authorList>
    </citation>
    <scope>NUCLEOTIDE SEQUENCE</scope>
    <source>
        <strain evidence="11">Acra3RX</strain>
        <tissue evidence="11">Leaf</tissue>
    </source>
</reference>
<evidence type="ECO:0000256" key="5">
    <source>
        <dbReference type="ARBA" id="ARBA00023016"/>
    </source>
</evidence>
<dbReference type="SMART" id="SM01076">
    <property type="entry name" value="CG-1"/>
    <property type="match status" value="1"/>
</dbReference>
<keyword evidence="8" id="KW-0804">Transcription</keyword>
<dbReference type="Gene3D" id="2.60.40.10">
    <property type="entry name" value="Immunoglobulins"/>
    <property type="match status" value="1"/>
</dbReference>
<dbReference type="PANTHER" id="PTHR23335:SF0">
    <property type="entry name" value="CALMODULIN-BINDING TRANSCRIPTION ACTIVATOR 2-LIKE ISOFORM X1"/>
    <property type="match status" value="1"/>
</dbReference>
<dbReference type="PANTHER" id="PTHR23335">
    <property type="entry name" value="CALMODULIN-BINDING TRANSCRIPTION ACTIVATOR CAMTA"/>
    <property type="match status" value="1"/>
</dbReference>
<dbReference type="InterPro" id="IPR013783">
    <property type="entry name" value="Ig-like_fold"/>
</dbReference>
<dbReference type="GO" id="GO:0005516">
    <property type="term" value="F:calmodulin binding"/>
    <property type="evidence" value="ECO:0007669"/>
    <property type="project" value="UniProtKB-KW"/>
</dbReference>
<keyword evidence="6" id="KW-0040">ANK repeat</keyword>
<feature type="domain" description="CG-1" evidence="10">
    <location>
        <begin position="15"/>
        <end position="141"/>
    </location>
</feature>
<evidence type="ECO:0000256" key="4">
    <source>
        <dbReference type="ARBA" id="ARBA00022860"/>
    </source>
</evidence>
<dbReference type="InterPro" id="IPR002110">
    <property type="entry name" value="Ankyrin_rpt"/>
</dbReference>
<evidence type="ECO:0000259" key="10">
    <source>
        <dbReference type="PROSITE" id="PS51437"/>
    </source>
</evidence>
<dbReference type="FunFam" id="2.60.40.10:FF:000314">
    <property type="entry name" value="Calmodulin-binding transcription activator 2"/>
    <property type="match status" value="1"/>
</dbReference>
<gene>
    <name evidence="11" type="ORF">QN277_006246</name>
</gene>
<keyword evidence="4" id="KW-0112">Calmodulin-binding</keyword>
<evidence type="ECO:0000256" key="8">
    <source>
        <dbReference type="ARBA" id="ARBA00023163"/>
    </source>
</evidence>
<dbReference type="InterPro" id="IPR014756">
    <property type="entry name" value="Ig_E-set"/>
</dbReference>
<evidence type="ECO:0000256" key="3">
    <source>
        <dbReference type="ARBA" id="ARBA00008267"/>
    </source>
</evidence>
<evidence type="ECO:0000256" key="2">
    <source>
        <dbReference type="ARBA" id="ARBA00004413"/>
    </source>
</evidence>
<evidence type="ECO:0000256" key="7">
    <source>
        <dbReference type="ARBA" id="ARBA00023159"/>
    </source>
</evidence>
<comment type="subcellular location">
    <subcellularLocation>
        <location evidence="2">Cell membrane</location>
        <topology evidence="2">Peripheral membrane protein</topology>
        <orientation evidence="2">Cytoplasmic side</orientation>
    </subcellularLocation>
    <subcellularLocation>
        <location evidence="1">Nucleus</location>
    </subcellularLocation>
</comment>
<dbReference type="GO" id="GO:0003690">
    <property type="term" value="F:double-stranded DNA binding"/>
    <property type="evidence" value="ECO:0007669"/>
    <property type="project" value="TreeGrafter"/>
</dbReference>
<dbReference type="GO" id="GO:0003712">
    <property type="term" value="F:transcription coregulator activity"/>
    <property type="evidence" value="ECO:0007669"/>
    <property type="project" value="TreeGrafter"/>
</dbReference>
<dbReference type="PROSITE" id="PS51437">
    <property type="entry name" value="CG_1"/>
    <property type="match status" value="1"/>
</dbReference>
<organism evidence="11 12">
    <name type="scientific">Acacia crassicarpa</name>
    <name type="common">northern wattle</name>
    <dbReference type="NCBI Taxonomy" id="499986"/>
    <lineage>
        <taxon>Eukaryota</taxon>
        <taxon>Viridiplantae</taxon>
        <taxon>Streptophyta</taxon>
        <taxon>Embryophyta</taxon>
        <taxon>Tracheophyta</taxon>
        <taxon>Spermatophyta</taxon>
        <taxon>Magnoliopsida</taxon>
        <taxon>eudicotyledons</taxon>
        <taxon>Gunneridae</taxon>
        <taxon>Pentapetalae</taxon>
        <taxon>rosids</taxon>
        <taxon>fabids</taxon>
        <taxon>Fabales</taxon>
        <taxon>Fabaceae</taxon>
        <taxon>Caesalpinioideae</taxon>
        <taxon>mimosoid clade</taxon>
        <taxon>Acacieae</taxon>
        <taxon>Acacia</taxon>
    </lineage>
</organism>
<sequence>MAESRKHILHKQLDLDEILPEAEHRWFRPPEVCKILRNYQKFDLTPIPPIRPPAGSLLLFDRKVVRYFRKDGHQWKKRKDGNTVRESHERLKAGPVDILNCYYAHGEDNVNFQRRCYWMLDEKFQHIVLVHYREVKQGYKAAISHFPAGPVPLVGSPLSISARDSSSLSLVQEPYASSANRVDYYGGALSSEYDNMDSASGHQTTLHTEPLSSQGFSQLSSNPCNLWSSSLPSFYPASLAPSWPLNQNSRRDSISIHDTNLHVEGSDEGSLADFFDHKLSNARFDPDSAMRNAMTSGNRLINEMHIQSVIGVSKSVNQVQKEDDLNSDCIQFNNLFDHPVLEASTVIVDKQHNNGSTYSCDLEQFESGELKKLDSFGRWMAKEIGGNCDDCLMTSDSGNYWDTLDPHNYDKVVSSLHMQLDVDLLGPSLSQEQLFSILDFSPDWIFSGSETKVLIVGTFLGSKKLATETKWGCMFGEIEVSAKVLTDNVIYCQAPFHPPSRVPFYVTCSNRLACSEVREFEYRENPILGARMMPEDEVCLQLRLLKLVDLKPNKVWFNCSISQCEKCKLKETIYLTREGSGICQDALKINVSDHVSHRDVLVQKLLRDKLLQWLVVKIHEEGKGPNVLDNEGQGVIHLAASLGYAWAMGPIVDAGVNPNFRDACGRTGLHWASYFGREETVIALIKLGGAPGAVEDPTSAFPQGRTAADLASSRGHKGIAAYLAEANLTSHLWTVNENEIDIIAANKASDSAFEIALADSSNVTMHEQRFLKESLVVLQKSTHAATLIQAAFKARSFRRRQLVNYTSDIPEIALNLVVVGSLNKVHRMSHLEVHLHSAALKIQKRYRRWKGRREVLKIRNRIVKIQAHVRGQQARDKYKQVVWSVSIVEKAILRWRRRRPGLRGFRGEQTFGIMASSVDKSDEYEFLSIGRKQKYDDVSKALARVKSMVYHPEARDQYMRLVMKFEDLKIGDGEAVSRTSIQQ</sequence>